<dbReference type="EMBL" id="LT670818">
    <property type="protein sequence ID" value="SHH04783.1"/>
    <property type="molecule type" value="Genomic_DNA"/>
</dbReference>
<organism evidence="8 9">
    <name type="scientific">Bradyrhizobium erythrophlei</name>
    <dbReference type="NCBI Taxonomy" id="1437360"/>
    <lineage>
        <taxon>Bacteria</taxon>
        <taxon>Pseudomonadati</taxon>
        <taxon>Pseudomonadota</taxon>
        <taxon>Alphaproteobacteria</taxon>
        <taxon>Hyphomicrobiales</taxon>
        <taxon>Nitrobacteraceae</taxon>
        <taxon>Bradyrhizobium</taxon>
    </lineage>
</organism>
<comment type="similarity">
    <text evidence="2">Belongs to the FrmR/RcnR family.</text>
</comment>
<dbReference type="PANTHER" id="PTHR33677">
    <property type="entry name" value="TRANSCRIPTIONAL REPRESSOR FRMR-RELATED"/>
    <property type="match status" value="1"/>
</dbReference>
<evidence type="ECO:0000313" key="8">
    <source>
        <dbReference type="EMBL" id="SHH04783.1"/>
    </source>
</evidence>
<gene>
    <name evidence="8" type="ORF">SAMN05444169_5446</name>
</gene>
<evidence type="ECO:0000256" key="5">
    <source>
        <dbReference type="ARBA" id="ARBA00022723"/>
    </source>
</evidence>
<accession>A0A1M5PU23</accession>
<reference evidence="8 9" key="1">
    <citation type="submission" date="2016-11" db="EMBL/GenBank/DDBJ databases">
        <authorList>
            <person name="Jaros S."/>
            <person name="Januszkiewicz K."/>
            <person name="Wedrychowicz H."/>
        </authorList>
    </citation>
    <scope>NUCLEOTIDE SEQUENCE [LARGE SCALE GENOMIC DNA]</scope>
    <source>
        <strain evidence="8 9">GAS242</strain>
    </source>
</reference>
<dbReference type="InterPro" id="IPR003735">
    <property type="entry name" value="Metal_Tscrpt_repr"/>
</dbReference>
<evidence type="ECO:0000256" key="1">
    <source>
        <dbReference type="ARBA" id="ARBA00004496"/>
    </source>
</evidence>
<dbReference type="Gene3D" id="1.20.58.1000">
    <property type="entry name" value="Metal-sensitive repressor, helix protomer"/>
    <property type="match status" value="1"/>
</dbReference>
<evidence type="ECO:0000256" key="6">
    <source>
        <dbReference type="ARBA" id="ARBA00039938"/>
    </source>
</evidence>
<sequence length="87" mass="9656">MDHPHSAITRRLKRANGHLETIIEMIEQGRPCAQIAQQLQAVESAIESAKKALIHDHVSHSLEQSFKASGSKGQAALRDFKLIAKYL</sequence>
<comment type="subcellular location">
    <subcellularLocation>
        <location evidence="1">Cytoplasm</location>
    </subcellularLocation>
</comment>
<dbReference type="AlphaFoldDB" id="A0A1M5PU23"/>
<dbReference type="GO" id="GO:0046872">
    <property type="term" value="F:metal ion binding"/>
    <property type="evidence" value="ECO:0007669"/>
    <property type="project" value="UniProtKB-KW"/>
</dbReference>
<protein>
    <recommendedName>
        <fullName evidence="6">Copper-sensing transcriptional repressor CsoR</fullName>
    </recommendedName>
    <alternativeName>
        <fullName evidence="7">Copper-sensitive operon repressor</fullName>
    </alternativeName>
</protein>
<dbReference type="RefSeq" id="WP_079568594.1">
    <property type="nucleotide sequence ID" value="NZ_LT670818.1"/>
</dbReference>
<evidence type="ECO:0000313" key="9">
    <source>
        <dbReference type="Proteomes" id="UP000190675"/>
    </source>
</evidence>
<evidence type="ECO:0000256" key="3">
    <source>
        <dbReference type="ARBA" id="ARBA00011738"/>
    </source>
</evidence>
<dbReference type="InterPro" id="IPR038390">
    <property type="entry name" value="Metal_Tscrpt_repr_sf"/>
</dbReference>
<evidence type="ECO:0000256" key="2">
    <source>
        <dbReference type="ARBA" id="ARBA00005260"/>
    </source>
</evidence>
<comment type="subunit">
    <text evidence="3">Homodimer.</text>
</comment>
<dbReference type="Pfam" id="PF02583">
    <property type="entry name" value="Trns_repr_metal"/>
    <property type="match status" value="1"/>
</dbReference>
<dbReference type="OrthoDB" id="9811244at2"/>
<proteinExistence type="inferred from homology"/>
<dbReference type="GO" id="GO:0003677">
    <property type="term" value="F:DNA binding"/>
    <property type="evidence" value="ECO:0007669"/>
    <property type="project" value="InterPro"/>
</dbReference>
<evidence type="ECO:0000256" key="7">
    <source>
        <dbReference type="ARBA" id="ARBA00041544"/>
    </source>
</evidence>
<dbReference type="GO" id="GO:0045892">
    <property type="term" value="P:negative regulation of DNA-templated transcription"/>
    <property type="evidence" value="ECO:0007669"/>
    <property type="project" value="UniProtKB-ARBA"/>
</dbReference>
<name>A0A1M5PU23_9BRAD</name>
<dbReference type="PANTHER" id="PTHR33677:SF4">
    <property type="entry name" value="COPPER-SENSING TRANSCRIPTIONAL REPRESSOR CSOR"/>
    <property type="match status" value="1"/>
</dbReference>
<keyword evidence="4" id="KW-0963">Cytoplasm</keyword>
<dbReference type="Proteomes" id="UP000190675">
    <property type="component" value="Chromosome I"/>
</dbReference>
<keyword evidence="5" id="KW-0479">Metal-binding</keyword>
<dbReference type="GO" id="GO:0005737">
    <property type="term" value="C:cytoplasm"/>
    <property type="evidence" value="ECO:0007669"/>
    <property type="project" value="UniProtKB-SubCell"/>
</dbReference>
<evidence type="ECO:0000256" key="4">
    <source>
        <dbReference type="ARBA" id="ARBA00022490"/>
    </source>
</evidence>